<accession>A0A125QRC3</accession>
<evidence type="ECO:0000313" key="1">
    <source>
        <dbReference type="EMBL" id="KWW15529.1"/>
    </source>
</evidence>
<protein>
    <submittedName>
        <fullName evidence="1">Uncharacterized protein</fullName>
    </submittedName>
</protein>
<dbReference type="AlphaFoldDB" id="A0A125QRC3"/>
<keyword evidence="2" id="KW-1185">Reference proteome</keyword>
<proteinExistence type="predicted"/>
<reference evidence="1 2" key="1">
    <citation type="submission" date="2015-11" db="EMBL/GenBank/DDBJ databases">
        <title>Genome Sequence of Bacillus simplex strain VanAntwerpen2.</title>
        <authorList>
            <person name="Couger M.B."/>
        </authorList>
    </citation>
    <scope>NUCLEOTIDE SEQUENCE [LARGE SCALE GENOMIC DNA]</scope>
    <source>
        <strain evidence="1 2">VanAntwerpen02</strain>
    </source>
</reference>
<comment type="caution">
    <text evidence="1">The sequence shown here is derived from an EMBL/GenBank/DDBJ whole genome shotgun (WGS) entry which is preliminary data.</text>
</comment>
<gene>
    <name evidence="1" type="ORF">AS888_08335</name>
</gene>
<dbReference type="EMBL" id="LNNH01000039">
    <property type="protein sequence ID" value="KWW15529.1"/>
    <property type="molecule type" value="Genomic_DNA"/>
</dbReference>
<organism evidence="1 2">
    <name type="scientific">Peribacillus simplex</name>
    <dbReference type="NCBI Taxonomy" id="1478"/>
    <lineage>
        <taxon>Bacteria</taxon>
        <taxon>Bacillati</taxon>
        <taxon>Bacillota</taxon>
        <taxon>Bacilli</taxon>
        <taxon>Bacillales</taxon>
        <taxon>Bacillaceae</taxon>
        <taxon>Peribacillus</taxon>
    </lineage>
</organism>
<sequence length="78" mass="8661">MLDVVLEKNRLYPSFANPAATGKPELEKLANFLITDYINQGKTGRCWGRIQSSPPFAFTGLHVEVSHCPDGCLMHART</sequence>
<dbReference type="Proteomes" id="UP000064189">
    <property type="component" value="Unassembled WGS sequence"/>
</dbReference>
<evidence type="ECO:0000313" key="2">
    <source>
        <dbReference type="Proteomes" id="UP000064189"/>
    </source>
</evidence>
<name>A0A125QRC3_9BACI</name>